<name>A0A060QFY6_9PROT</name>
<feature type="transmembrane region" description="Helical" evidence="2">
    <location>
        <begin position="73"/>
        <end position="92"/>
    </location>
</feature>
<dbReference type="AlphaFoldDB" id="A0A060QFY6"/>
<reference evidence="4 5" key="2">
    <citation type="journal article" date="2014" name="PLoS ONE">
        <title>Evolution of mitochondria reconstructed from the energy metabolism of living bacteria.</title>
        <authorList>
            <person name="Degli Esposti M."/>
            <person name="Chouaia B."/>
            <person name="Comandatore F."/>
            <person name="Crotti E."/>
            <person name="Sassera D."/>
            <person name="Lievens P.M."/>
            <person name="Daffonchio D."/>
            <person name="Bandi C."/>
        </authorList>
    </citation>
    <scope>NUCLEOTIDE SEQUENCE [LARGE SCALE GENOMIC DNA]</scope>
    <source>
        <strain evidence="4 5">SF2.1</strain>
    </source>
</reference>
<dbReference type="InterPro" id="IPR008462">
    <property type="entry name" value="CsbD"/>
</dbReference>
<evidence type="ECO:0000256" key="2">
    <source>
        <dbReference type="SAM" id="Phobius"/>
    </source>
</evidence>
<dbReference type="InterPro" id="IPR036629">
    <property type="entry name" value="YjbJ_sf"/>
</dbReference>
<keyword evidence="2" id="KW-1133">Transmembrane helix</keyword>
<accession>A0A060QFY6</accession>
<comment type="caution">
    <text evidence="4">The sequence shown here is derived from an EMBL/GenBank/DDBJ whole genome shotgun (WGS) entry which is preliminary data.</text>
</comment>
<dbReference type="RefSeq" id="WP_023978971.1">
    <property type="nucleotide sequence ID" value="NZ_CBLX010000013.1"/>
</dbReference>
<organism evidence="4 5">
    <name type="scientific">Asaia bogorensis</name>
    <dbReference type="NCBI Taxonomy" id="91915"/>
    <lineage>
        <taxon>Bacteria</taxon>
        <taxon>Pseudomonadati</taxon>
        <taxon>Pseudomonadota</taxon>
        <taxon>Alphaproteobacteria</taxon>
        <taxon>Acetobacterales</taxon>
        <taxon>Acetobacteraceae</taxon>
        <taxon>Asaia</taxon>
    </lineage>
</organism>
<keyword evidence="2" id="KW-0472">Membrane</keyword>
<dbReference type="Pfam" id="PF05532">
    <property type="entry name" value="CsbD"/>
    <property type="match status" value="1"/>
</dbReference>
<reference evidence="4 5" key="1">
    <citation type="journal article" date="2014" name="Genome Biol. Evol.">
        <title>Acetic acid bacteria genomes reveal functional traits for adaptation to life in insect guts.</title>
        <authorList>
            <person name="Chouaia B."/>
            <person name="Gaiarsa S."/>
            <person name="Crotti E."/>
            <person name="Comandatore F."/>
            <person name="Degli Esposti M."/>
            <person name="Ricci I."/>
            <person name="Alma A."/>
            <person name="Favia G."/>
            <person name="Bandi C."/>
            <person name="Daffonchio D."/>
        </authorList>
    </citation>
    <scope>NUCLEOTIDE SEQUENCE [LARGE SCALE GENOMIC DNA]</scope>
    <source>
        <strain evidence="4 5">SF2.1</strain>
    </source>
</reference>
<dbReference type="Gene3D" id="1.10.1470.10">
    <property type="entry name" value="YjbJ"/>
    <property type="match status" value="1"/>
</dbReference>
<dbReference type="eggNOG" id="COG3237">
    <property type="taxonomic scope" value="Bacteria"/>
</dbReference>
<dbReference type="Proteomes" id="UP000027583">
    <property type="component" value="Unassembled WGS sequence"/>
</dbReference>
<dbReference type="SUPFAM" id="SSF69047">
    <property type="entry name" value="Hypothetical protein YjbJ"/>
    <property type="match status" value="1"/>
</dbReference>
<evidence type="ECO:0000313" key="4">
    <source>
        <dbReference type="EMBL" id="CDG40064.1"/>
    </source>
</evidence>
<sequence length="97" mass="10287">MADAVEKKGEGLLDEAKGRLKDAAGGLTGDTKLQAEGKIDQLSGMAQQEFADLYDDAETTLEKATAFVQDRPLISLSVAILVGTILGAIFFGRSKKK</sequence>
<proteinExistence type="inferred from homology"/>
<dbReference type="EMBL" id="CBLX010000013">
    <property type="protein sequence ID" value="CDG40064.1"/>
    <property type="molecule type" value="Genomic_DNA"/>
</dbReference>
<gene>
    <name evidence="4" type="ORF">ASAP_2019</name>
</gene>
<protein>
    <recommendedName>
        <fullName evidence="3">CsbD-like domain-containing protein</fullName>
    </recommendedName>
</protein>
<evidence type="ECO:0000259" key="3">
    <source>
        <dbReference type="Pfam" id="PF05532"/>
    </source>
</evidence>
<evidence type="ECO:0000256" key="1">
    <source>
        <dbReference type="ARBA" id="ARBA00009129"/>
    </source>
</evidence>
<keyword evidence="2" id="KW-0812">Transmembrane</keyword>
<comment type="similarity">
    <text evidence="1">Belongs to the UPF0337 (CsbD) family.</text>
</comment>
<evidence type="ECO:0000313" key="5">
    <source>
        <dbReference type="Proteomes" id="UP000027583"/>
    </source>
</evidence>
<feature type="domain" description="CsbD-like" evidence="3">
    <location>
        <begin position="8"/>
        <end position="58"/>
    </location>
</feature>